<sequence length="447" mass="45884">MAADRTSRQAWVIWTAAVIVYLAAVFHRGSLSVAGPLAGERFAVGSAALAVFTVLQLGVYAAMQVPTGVLVDKFGAKRVLIAATVLLGLGQVLFALASSYPVALGARVVVGVGDALTWVSLLRLVASHFAARSYAMVVSVSSALGALGGVIATVPLSMALGSAGWTLTFMAVGAVTLAYTAAVSLGVRNTPAGQQPTHVASQNVLRQVPAAWKVAGTRLAFWVHFSTGMLPGVLGLLWGYSYLVDGVGVEPGTASVLVATLVLTGVLGGPMVGAVIGRRPASRMGIVITYLASSVGLLAVLSAWPGGQPPVLLAAVAFVVFASGGPVSSVAFALVRDYNPMAQVGTATGVANVGGHSATAIGSLIIGLLLDVVGHLPGNEAYRVALLGAVALLLLGGVRTVVWWRRARAQVFEAEKRGEQVPVRLRQRRWDLPTAPARDTEPVPAPA</sequence>
<keyword evidence="9" id="KW-1185">Reference proteome</keyword>
<organism evidence="8 9">
    <name type="scientific">Actinoalloteichus caeruleus DSM 43889</name>
    <dbReference type="NCBI Taxonomy" id="1120930"/>
    <lineage>
        <taxon>Bacteria</taxon>
        <taxon>Bacillati</taxon>
        <taxon>Actinomycetota</taxon>
        <taxon>Actinomycetes</taxon>
        <taxon>Pseudonocardiales</taxon>
        <taxon>Pseudonocardiaceae</taxon>
        <taxon>Actinoalloteichus</taxon>
        <taxon>Actinoalloteichus cyanogriseus</taxon>
    </lineage>
</organism>
<dbReference type="Gene3D" id="1.20.1250.20">
    <property type="entry name" value="MFS general substrate transporter like domains"/>
    <property type="match status" value="2"/>
</dbReference>
<feature type="transmembrane region" description="Helical" evidence="6">
    <location>
        <begin position="12"/>
        <end position="30"/>
    </location>
</feature>
<reference evidence="8 9" key="1">
    <citation type="submission" date="2013-07" db="EMBL/GenBank/DDBJ databases">
        <authorList>
            <consortium name="DOE Joint Genome Institute"/>
            <person name="Reeve W."/>
            <person name="Huntemann M."/>
            <person name="Han J."/>
            <person name="Chen A."/>
            <person name="Kyrpides N."/>
            <person name="Mavromatis K."/>
            <person name="Markowitz V."/>
            <person name="Palaniappan K."/>
            <person name="Ivanova N."/>
            <person name="Schaumberg A."/>
            <person name="Pati A."/>
            <person name="Liolios K."/>
            <person name="Nordberg H.P."/>
            <person name="Cantor M.N."/>
            <person name="Hua S.X."/>
            <person name="Woyke T."/>
        </authorList>
    </citation>
    <scope>NUCLEOTIDE SEQUENCE [LARGE SCALE GENOMIC DNA]</scope>
    <source>
        <strain evidence="8 9">DSM 43889</strain>
    </source>
</reference>
<evidence type="ECO:0000256" key="6">
    <source>
        <dbReference type="SAM" id="Phobius"/>
    </source>
</evidence>
<protein>
    <submittedName>
        <fullName evidence="8">Sugar phosphate permease</fullName>
    </submittedName>
</protein>
<feature type="domain" description="Major facilitator superfamily (MFS) profile" evidence="7">
    <location>
        <begin position="13"/>
        <end position="408"/>
    </location>
</feature>
<feature type="transmembrane region" description="Helical" evidence="6">
    <location>
        <begin position="219"/>
        <end position="240"/>
    </location>
</feature>
<proteinExistence type="predicted"/>
<evidence type="ECO:0000313" key="9">
    <source>
        <dbReference type="Proteomes" id="UP000791080"/>
    </source>
</evidence>
<accession>A0ABT1JDF9</accession>
<dbReference type="PROSITE" id="PS50850">
    <property type="entry name" value="MFS"/>
    <property type="match status" value="1"/>
</dbReference>
<keyword evidence="5 6" id="KW-0472">Membrane</keyword>
<keyword evidence="4 6" id="KW-1133">Transmembrane helix</keyword>
<dbReference type="PANTHER" id="PTHR43124:SF3">
    <property type="entry name" value="CHLORAMPHENICOL EFFLUX PUMP RV0191"/>
    <property type="match status" value="1"/>
</dbReference>
<keyword evidence="2" id="KW-1003">Cell membrane</keyword>
<evidence type="ECO:0000256" key="5">
    <source>
        <dbReference type="ARBA" id="ARBA00023136"/>
    </source>
</evidence>
<evidence type="ECO:0000256" key="4">
    <source>
        <dbReference type="ARBA" id="ARBA00022989"/>
    </source>
</evidence>
<evidence type="ECO:0000256" key="1">
    <source>
        <dbReference type="ARBA" id="ARBA00004651"/>
    </source>
</evidence>
<feature type="transmembrane region" description="Helical" evidence="6">
    <location>
        <begin position="42"/>
        <end position="63"/>
    </location>
</feature>
<dbReference type="InterPro" id="IPR011701">
    <property type="entry name" value="MFS"/>
</dbReference>
<feature type="transmembrane region" description="Helical" evidence="6">
    <location>
        <begin position="311"/>
        <end position="335"/>
    </location>
</feature>
<feature type="transmembrane region" description="Helical" evidence="6">
    <location>
        <begin position="102"/>
        <end position="122"/>
    </location>
</feature>
<feature type="transmembrane region" description="Helical" evidence="6">
    <location>
        <begin position="382"/>
        <end position="402"/>
    </location>
</feature>
<evidence type="ECO:0000313" key="8">
    <source>
        <dbReference type="EMBL" id="MCP2330531.1"/>
    </source>
</evidence>
<gene>
    <name evidence="8" type="ORF">G443_000801</name>
</gene>
<feature type="transmembrane region" description="Helical" evidence="6">
    <location>
        <begin position="284"/>
        <end position="305"/>
    </location>
</feature>
<feature type="transmembrane region" description="Helical" evidence="6">
    <location>
        <begin position="75"/>
        <end position="96"/>
    </location>
</feature>
<evidence type="ECO:0000259" key="7">
    <source>
        <dbReference type="PROSITE" id="PS50850"/>
    </source>
</evidence>
<keyword evidence="3 6" id="KW-0812">Transmembrane</keyword>
<dbReference type="InterPro" id="IPR020846">
    <property type="entry name" value="MFS_dom"/>
</dbReference>
<dbReference type="Pfam" id="PF07690">
    <property type="entry name" value="MFS_1"/>
    <property type="match status" value="1"/>
</dbReference>
<dbReference type="EMBL" id="AUBJ02000001">
    <property type="protein sequence ID" value="MCP2330531.1"/>
    <property type="molecule type" value="Genomic_DNA"/>
</dbReference>
<comment type="subcellular location">
    <subcellularLocation>
        <location evidence="1">Cell membrane</location>
        <topology evidence="1">Multi-pass membrane protein</topology>
    </subcellularLocation>
</comment>
<dbReference type="Proteomes" id="UP000791080">
    <property type="component" value="Unassembled WGS sequence"/>
</dbReference>
<feature type="transmembrane region" description="Helical" evidence="6">
    <location>
        <begin position="347"/>
        <end position="370"/>
    </location>
</feature>
<feature type="transmembrane region" description="Helical" evidence="6">
    <location>
        <begin position="164"/>
        <end position="187"/>
    </location>
</feature>
<comment type="caution">
    <text evidence="8">The sequence shown here is derived from an EMBL/GenBank/DDBJ whole genome shotgun (WGS) entry which is preliminary data.</text>
</comment>
<dbReference type="PANTHER" id="PTHR43124">
    <property type="entry name" value="PURINE EFFLUX PUMP PBUE"/>
    <property type="match status" value="1"/>
</dbReference>
<dbReference type="RefSeq" id="WP_026417990.1">
    <property type="nucleotide sequence ID" value="NZ_AUBJ02000001.1"/>
</dbReference>
<evidence type="ECO:0000256" key="2">
    <source>
        <dbReference type="ARBA" id="ARBA00022475"/>
    </source>
</evidence>
<dbReference type="SUPFAM" id="SSF103473">
    <property type="entry name" value="MFS general substrate transporter"/>
    <property type="match status" value="1"/>
</dbReference>
<feature type="transmembrane region" description="Helical" evidence="6">
    <location>
        <begin position="252"/>
        <end position="277"/>
    </location>
</feature>
<dbReference type="InterPro" id="IPR036259">
    <property type="entry name" value="MFS_trans_sf"/>
</dbReference>
<name>A0ABT1JDF9_ACTCY</name>
<dbReference type="InterPro" id="IPR050189">
    <property type="entry name" value="MFS_Efflux_Transporters"/>
</dbReference>
<evidence type="ECO:0000256" key="3">
    <source>
        <dbReference type="ARBA" id="ARBA00022692"/>
    </source>
</evidence>
<dbReference type="CDD" id="cd06174">
    <property type="entry name" value="MFS"/>
    <property type="match status" value="1"/>
</dbReference>
<feature type="transmembrane region" description="Helical" evidence="6">
    <location>
        <begin position="134"/>
        <end position="158"/>
    </location>
</feature>
<reference evidence="8 9" key="2">
    <citation type="submission" date="2022-06" db="EMBL/GenBank/DDBJ databases">
        <title>Genomic Encyclopedia of Type Strains, Phase I: the one thousand microbial genomes (KMG-I) project.</title>
        <authorList>
            <person name="Kyrpides N."/>
        </authorList>
    </citation>
    <scope>NUCLEOTIDE SEQUENCE [LARGE SCALE GENOMIC DNA]</scope>
    <source>
        <strain evidence="8 9">DSM 43889</strain>
    </source>
</reference>